<protein>
    <submittedName>
        <fullName evidence="2">Uncharacterized protein</fullName>
    </submittedName>
</protein>
<accession>A0AAV0T397</accession>
<keyword evidence="3" id="KW-1185">Reference proteome</keyword>
<organism evidence="2 3">
    <name type="scientific">Peronospora destructor</name>
    <dbReference type="NCBI Taxonomy" id="86335"/>
    <lineage>
        <taxon>Eukaryota</taxon>
        <taxon>Sar</taxon>
        <taxon>Stramenopiles</taxon>
        <taxon>Oomycota</taxon>
        <taxon>Peronosporomycetes</taxon>
        <taxon>Peronosporales</taxon>
        <taxon>Peronosporaceae</taxon>
        <taxon>Peronospora</taxon>
    </lineage>
</organism>
<proteinExistence type="predicted"/>
<dbReference type="EMBL" id="CANTFM010000174">
    <property type="protein sequence ID" value="CAI5713872.1"/>
    <property type="molecule type" value="Genomic_DNA"/>
</dbReference>
<reference evidence="2" key="1">
    <citation type="submission" date="2022-12" db="EMBL/GenBank/DDBJ databases">
        <authorList>
            <person name="Webb A."/>
        </authorList>
    </citation>
    <scope>NUCLEOTIDE SEQUENCE</scope>
    <source>
        <strain evidence="2">Pd1</strain>
    </source>
</reference>
<evidence type="ECO:0000313" key="2">
    <source>
        <dbReference type="EMBL" id="CAI5713872.1"/>
    </source>
</evidence>
<evidence type="ECO:0000313" key="3">
    <source>
        <dbReference type="Proteomes" id="UP001162029"/>
    </source>
</evidence>
<comment type="caution">
    <text evidence="2">The sequence shown here is derived from an EMBL/GenBank/DDBJ whole genome shotgun (WGS) entry which is preliminary data.</text>
</comment>
<feature type="region of interest" description="Disordered" evidence="1">
    <location>
        <begin position="1"/>
        <end position="93"/>
    </location>
</feature>
<sequence length="191" mass="20835">MRSSTEPVSREPPGRPAKPPDPGGGEKHTQDRADPKDGHGRVVETPPMSEGVEAAQLEPTATTSEAQVIKGESTSGVEHQPGVLGQEGEEQEVRPKEMFEAVVEAIKTSPLDPPHEAWIATVAKLYAIAHDIMTIAAELVRTGKQRLPTLRSDEKAIIFKFFEEACIVSEGSFVKWEQYAQTATHDLYHAS</sequence>
<dbReference type="AlphaFoldDB" id="A0AAV0T397"/>
<gene>
    <name evidence="2" type="ORF">PDE001_LOCUS1041</name>
</gene>
<feature type="compositionally biased region" description="Basic and acidic residues" evidence="1">
    <location>
        <begin position="24"/>
        <end position="42"/>
    </location>
</feature>
<evidence type="ECO:0000256" key="1">
    <source>
        <dbReference type="SAM" id="MobiDB-lite"/>
    </source>
</evidence>
<name>A0AAV0T397_9STRA</name>
<dbReference type="Proteomes" id="UP001162029">
    <property type="component" value="Unassembled WGS sequence"/>
</dbReference>
<feature type="compositionally biased region" description="Polar residues" evidence="1">
    <location>
        <begin position="59"/>
        <end position="77"/>
    </location>
</feature>